<dbReference type="Gene3D" id="1.20.140.10">
    <property type="entry name" value="Butyryl-CoA Dehydrogenase, subunit A, domain 3"/>
    <property type="match status" value="1"/>
</dbReference>
<evidence type="ECO:0000259" key="7">
    <source>
        <dbReference type="Pfam" id="PF02771"/>
    </source>
</evidence>
<comment type="caution">
    <text evidence="8">The sequence shown here is derived from an EMBL/GenBank/DDBJ whole genome shotgun (WGS) entry which is preliminary data.</text>
</comment>
<dbReference type="SUPFAM" id="SSF47203">
    <property type="entry name" value="Acyl-CoA dehydrogenase C-terminal domain-like"/>
    <property type="match status" value="1"/>
</dbReference>
<accession>A0A4V2NGV3</accession>
<evidence type="ECO:0000313" key="9">
    <source>
        <dbReference type="Proteomes" id="UP000294200"/>
    </source>
</evidence>
<comment type="cofactor">
    <cofactor evidence="1">
        <name>FAD</name>
        <dbReference type="ChEBI" id="CHEBI:57692"/>
    </cofactor>
</comment>
<evidence type="ECO:0000259" key="6">
    <source>
        <dbReference type="Pfam" id="PF00441"/>
    </source>
</evidence>
<dbReference type="Gene3D" id="1.10.540.10">
    <property type="entry name" value="Acyl-CoA dehydrogenase/oxidase, N-terminal domain"/>
    <property type="match status" value="1"/>
</dbReference>
<keyword evidence="4" id="KW-0274">FAD</keyword>
<protein>
    <submittedName>
        <fullName evidence="8">Acyl-CoA dehydrogenase</fullName>
    </submittedName>
</protein>
<evidence type="ECO:0000256" key="1">
    <source>
        <dbReference type="ARBA" id="ARBA00001974"/>
    </source>
</evidence>
<dbReference type="GO" id="GO:0050660">
    <property type="term" value="F:flavin adenine dinucleotide binding"/>
    <property type="evidence" value="ECO:0007669"/>
    <property type="project" value="InterPro"/>
</dbReference>
<dbReference type="Proteomes" id="UP000294200">
    <property type="component" value="Unassembled WGS sequence"/>
</dbReference>
<keyword evidence="9" id="KW-1185">Reference proteome</keyword>
<evidence type="ECO:0000256" key="5">
    <source>
        <dbReference type="ARBA" id="ARBA00023002"/>
    </source>
</evidence>
<dbReference type="SUPFAM" id="SSF56645">
    <property type="entry name" value="Acyl-CoA dehydrogenase NM domain-like"/>
    <property type="match status" value="1"/>
</dbReference>
<organism evidence="8 9">
    <name type="scientific">Paraburkholderia steynii</name>
    <dbReference type="NCBI Taxonomy" id="1245441"/>
    <lineage>
        <taxon>Bacteria</taxon>
        <taxon>Pseudomonadati</taxon>
        <taxon>Pseudomonadota</taxon>
        <taxon>Betaproteobacteria</taxon>
        <taxon>Burkholderiales</taxon>
        <taxon>Burkholderiaceae</taxon>
        <taxon>Paraburkholderia</taxon>
    </lineage>
</organism>
<feature type="domain" description="Acyl-CoA dehydrogenase/oxidase N-terminal" evidence="7">
    <location>
        <begin position="34"/>
        <end position="116"/>
    </location>
</feature>
<feature type="domain" description="Acyl-CoA dehydrogenase/oxidase C-terminal" evidence="6">
    <location>
        <begin position="226"/>
        <end position="350"/>
    </location>
</feature>
<evidence type="ECO:0000256" key="2">
    <source>
        <dbReference type="ARBA" id="ARBA00009347"/>
    </source>
</evidence>
<dbReference type="Gene3D" id="2.40.110.10">
    <property type="entry name" value="Butyryl-CoA Dehydrogenase, subunit A, domain 2"/>
    <property type="match status" value="1"/>
</dbReference>
<comment type="similarity">
    <text evidence="2">Belongs to the acyl-CoA dehydrogenase family.</text>
</comment>
<dbReference type="InterPro" id="IPR037069">
    <property type="entry name" value="AcylCoA_DH/ox_N_sf"/>
</dbReference>
<keyword evidence="3" id="KW-0285">Flavoprotein</keyword>
<evidence type="ECO:0000313" key="8">
    <source>
        <dbReference type="EMBL" id="TCG06308.1"/>
    </source>
</evidence>
<dbReference type="Pfam" id="PF00441">
    <property type="entry name" value="Acyl-CoA_dh_1"/>
    <property type="match status" value="1"/>
</dbReference>
<evidence type="ECO:0000256" key="4">
    <source>
        <dbReference type="ARBA" id="ARBA00022827"/>
    </source>
</evidence>
<dbReference type="PANTHER" id="PTHR43884">
    <property type="entry name" value="ACYL-COA DEHYDROGENASE"/>
    <property type="match status" value="1"/>
</dbReference>
<dbReference type="InterPro" id="IPR009100">
    <property type="entry name" value="AcylCoA_DH/oxidase_NM_dom_sf"/>
</dbReference>
<dbReference type="EMBL" id="MWML01000115">
    <property type="protein sequence ID" value="TCG06308.1"/>
    <property type="molecule type" value="Genomic_DNA"/>
</dbReference>
<dbReference type="PANTHER" id="PTHR43884:SF20">
    <property type="entry name" value="ACYL-COA DEHYDROGENASE FADE28"/>
    <property type="match status" value="1"/>
</dbReference>
<evidence type="ECO:0000256" key="3">
    <source>
        <dbReference type="ARBA" id="ARBA00022630"/>
    </source>
</evidence>
<dbReference type="InterPro" id="IPR046373">
    <property type="entry name" value="Acyl-CoA_Oxase/DH_mid-dom_sf"/>
</dbReference>
<reference evidence="8 9" key="1">
    <citation type="submission" date="2017-02" db="EMBL/GenBank/DDBJ databases">
        <title>Paraburkholderia sophoroidis sp. nov. and Paraburkholderia steynii sp. nov. rhizobial symbionts of the fynbos legume Hypocalyptus sophoroides.</title>
        <authorList>
            <person name="Steenkamp E.T."/>
            <person name="Beukes C.W."/>
            <person name="Van Zyl E."/>
            <person name="Avontuur J."/>
            <person name="Chan W.Y."/>
            <person name="Hassen A."/>
            <person name="Palmer M."/>
            <person name="Mthombeni L."/>
            <person name="Phalane F."/>
            <person name="Sereme K."/>
            <person name="Venter S.N."/>
        </authorList>
    </citation>
    <scope>NUCLEOTIDE SEQUENCE [LARGE SCALE GENOMIC DNA]</scope>
    <source>
        <strain evidence="8 9">HC1.1ba</strain>
    </source>
</reference>
<gene>
    <name evidence="8" type="ORF">BZM27_27255</name>
</gene>
<dbReference type="InterPro" id="IPR036250">
    <property type="entry name" value="AcylCo_DH-like_C"/>
</dbReference>
<dbReference type="InterPro" id="IPR009075">
    <property type="entry name" value="AcylCo_DH/oxidase_C"/>
</dbReference>
<keyword evidence="5" id="KW-0560">Oxidoreductase</keyword>
<dbReference type="InterPro" id="IPR013786">
    <property type="entry name" value="AcylCoA_DH/ox_N"/>
</dbReference>
<dbReference type="AlphaFoldDB" id="A0A4V2NGV3"/>
<name>A0A4V2NGV3_9BURK</name>
<proteinExistence type="inferred from homology"/>
<dbReference type="GO" id="GO:0003995">
    <property type="term" value="F:acyl-CoA dehydrogenase activity"/>
    <property type="evidence" value="ECO:0007669"/>
    <property type="project" value="TreeGrafter"/>
</dbReference>
<sequence>MSADQEMLALLSGSIERYTTDHYDFQKRHAVLKGAQSYSEQAWRDYAEFGWLALTLGEDFGGLDADTTTLGPLMEVVGHRMLMEPILSSAVIGTRLVSLLGSAEQKDQILPTLIDGSVKLAVLDPGTPRFQWLTASKNRLTGTAPMVLHGDVADKFVMPAKDADGELQVYVVAAQNCSRKRYRLVDGRGAASVNFEGVVAQRLGTSNSAETVEAVLADVADEAVVALCGETFGIVRALVGATADYLKVRKQFGKALGANQALQHRMADMYMIQQEVGALTKAARLSMNQSHADRARIISGARSYIGRTARIVGNEAVQMHGGIGITEELDVSHYFRRLIVNAVLLGSLDHHFENFVKLTLASSKSQH</sequence>
<dbReference type="Pfam" id="PF02771">
    <property type="entry name" value="Acyl-CoA_dh_N"/>
    <property type="match status" value="1"/>
</dbReference>